<reference evidence="1 2" key="1">
    <citation type="submission" date="2020-07" db="EMBL/GenBank/DDBJ databases">
        <title>Metarhizium humberi genome.</title>
        <authorList>
            <person name="Lysoe E."/>
        </authorList>
    </citation>
    <scope>NUCLEOTIDE SEQUENCE [LARGE SCALE GENOMIC DNA]</scope>
    <source>
        <strain evidence="1 2">ESALQ1638</strain>
    </source>
</reference>
<organism evidence="1 2">
    <name type="scientific">Metarhizium humberi</name>
    <dbReference type="NCBI Taxonomy" id="2596975"/>
    <lineage>
        <taxon>Eukaryota</taxon>
        <taxon>Fungi</taxon>
        <taxon>Dikarya</taxon>
        <taxon>Ascomycota</taxon>
        <taxon>Pezizomycotina</taxon>
        <taxon>Sordariomycetes</taxon>
        <taxon>Hypocreomycetidae</taxon>
        <taxon>Hypocreales</taxon>
        <taxon>Clavicipitaceae</taxon>
        <taxon>Metarhizium</taxon>
    </lineage>
</organism>
<keyword evidence="2" id="KW-1185">Reference proteome</keyword>
<accession>A0A9P8S3V7</accession>
<dbReference type="Proteomes" id="UP000764110">
    <property type="component" value="Unassembled WGS sequence"/>
</dbReference>
<proteinExistence type="predicted"/>
<dbReference type="AlphaFoldDB" id="A0A9P8S3V7"/>
<gene>
    <name evidence="1" type="ORF">MHUMG1_08901</name>
</gene>
<protein>
    <submittedName>
        <fullName evidence="1">Uncharacterized protein</fullName>
    </submittedName>
</protein>
<name>A0A9P8S3V7_9HYPO</name>
<comment type="caution">
    <text evidence="1">The sequence shown here is derived from an EMBL/GenBank/DDBJ whole genome shotgun (WGS) entry which is preliminary data.</text>
</comment>
<evidence type="ECO:0000313" key="2">
    <source>
        <dbReference type="Proteomes" id="UP000764110"/>
    </source>
</evidence>
<evidence type="ECO:0000313" key="1">
    <source>
        <dbReference type="EMBL" id="KAH0593444.1"/>
    </source>
</evidence>
<sequence length="125" mass="13652">MAGEVITLLKPLSTEDAAQTPPGNLILVVTQTESSKHLYERVDLHGGARDARLRHPAYEFSVKGSPAARRPHRCGTGRLLTGELDLRSADPPITKPSTKAFLCTAWLMKEDVDDPQTTKIATLAY</sequence>
<dbReference type="EMBL" id="JACEFI010000021">
    <property type="protein sequence ID" value="KAH0593444.1"/>
    <property type="molecule type" value="Genomic_DNA"/>
</dbReference>